<reference evidence="1 2" key="1">
    <citation type="journal article" date="2018" name="BMC Genomics">
        <title>The genome of Naegleria lovaniensis, the basis for a comparative approach to unravel pathogenicity factors of the human pathogenic amoeba N. fowleri.</title>
        <authorList>
            <person name="Liechti N."/>
            <person name="Schurch N."/>
            <person name="Bruggmann R."/>
            <person name="Wittwer M."/>
        </authorList>
    </citation>
    <scope>NUCLEOTIDE SEQUENCE [LARGE SCALE GENOMIC DNA]</scope>
    <source>
        <strain evidence="1 2">ATCC 30569</strain>
    </source>
</reference>
<dbReference type="GeneID" id="68107133"/>
<keyword evidence="2" id="KW-1185">Reference proteome</keyword>
<protein>
    <submittedName>
        <fullName evidence="1">Uncharacterized protein</fullName>
    </submittedName>
</protein>
<dbReference type="AlphaFoldDB" id="A0AA88GAY9"/>
<dbReference type="Proteomes" id="UP000816034">
    <property type="component" value="Unassembled WGS sequence"/>
</dbReference>
<name>A0AA88GAY9_NAELO</name>
<gene>
    <name evidence="1" type="ORF">C9374_014680</name>
</gene>
<sequence>YETLIEALGMVREYDAILDTHQIMLQLNIIPSYKYYDQLISILTKETPSESVKQFLGTLPTEMSRFKIENVEQLILKILF</sequence>
<feature type="non-terminal residue" evidence="1">
    <location>
        <position position="1"/>
    </location>
</feature>
<proteinExistence type="predicted"/>
<dbReference type="EMBL" id="PYSW02000090">
    <property type="protein sequence ID" value="KAG2370664.1"/>
    <property type="molecule type" value="Genomic_DNA"/>
</dbReference>
<dbReference type="RefSeq" id="XP_044541528.1">
    <property type="nucleotide sequence ID" value="XM_044690694.1"/>
</dbReference>
<organism evidence="1 2">
    <name type="scientific">Naegleria lovaniensis</name>
    <name type="common">Amoeba</name>
    <dbReference type="NCBI Taxonomy" id="51637"/>
    <lineage>
        <taxon>Eukaryota</taxon>
        <taxon>Discoba</taxon>
        <taxon>Heterolobosea</taxon>
        <taxon>Tetramitia</taxon>
        <taxon>Eutetramitia</taxon>
        <taxon>Vahlkampfiidae</taxon>
        <taxon>Naegleria</taxon>
    </lineage>
</organism>
<evidence type="ECO:0000313" key="2">
    <source>
        <dbReference type="Proteomes" id="UP000816034"/>
    </source>
</evidence>
<accession>A0AA88GAY9</accession>
<evidence type="ECO:0000313" key="1">
    <source>
        <dbReference type="EMBL" id="KAG2370664.1"/>
    </source>
</evidence>
<comment type="caution">
    <text evidence="1">The sequence shown here is derived from an EMBL/GenBank/DDBJ whole genome shotgun (WGS) entry which is preliminary data.</text>
</comment>